<protein>
    <submittedName>
        <fullName evidence="2">Uncharacterized protein</fullName>
    </submittedName>
</protein>
<name>A0AAD7CV10_MYCRO</name>
<feature type="compositionally biased region" description="Basic residues" evidence="1">
    <location>
        <begin position="1"/>
        <end position="10"/>
    </location>
</feature>
<evidence type="ECO:0000313" key="3">
    <source>
        <dbReference type="Proteomes" id="UP001221757"/>
    </source>
</evidence>
<evidence type="ECO:0000256" key="1">
    <source>
        <dbReference type="SAM" id="MobiDB-lite"/>
    </source>
</evidence>
<comment type="caution">
    <text evidence="2">The sequence shown here is derived from an EMBL/GenBank/DDBJ whole genome shotgun (WGS) entry which is preliminary data.</text>
</comment>
<feature type="compositionally biased region" description="Polar residues" evidence="1">
    <location>
        <begin position="11"/>
        <end position="32"/>
    </location>
</feature>
<reference evidence="2" key="1">
    <citation type="submission" date="2023-03" db="EMBL/GenBank/DDBJ databases">
        <title>Massive genome expansion in bonnet fungi (Mycena s.s.) driven by repeated elements and novel gene families across ecological guilds.</title>
        <authorList>
            <consortium name="Lawrence Berkeley National Laboratory"/>
            <person name="Harder C.B."/>
            <person name="Miyauchi S."/>
            <person name="Viragh M."/>
            <person name="Kuo A."/>
            <person name="Thoen E."/>
            <person name="Andreopoulos B."/>
            <person name="Lu D."/>
            <person name="Skrede I."/>
            <person name="Drula E."/>
            <person name="Henrissat B."/>
            <person name="Morin E."/>
            <person name="Kohler A."/>
            <person name="Barry K."/>
            <person name="LaButti K."/>
            <person name="Morin E."/>
            <person name="Salamov A."/>
            <person name="Lipzen A."/>
            <person name="Mereny Z."/>
            <person name="Hegedus B."/>
            <person name="Baldrian P."/>
            <person name="Stursova M."/>
            <person name="Weitz H."/>
            <person name="Taylor A."/>
            <person name="Grigoriev I.V."/>
            <person name="Nagy L.G."/>
            <person name="Martin F."/>
            <person name="Kauserud H."/>
        </authorList>
    </citation>
    <scope>NUCLEOTIDE SEQUENCE</scope>
    <source>
        <strain evidence="2">CBHHK067</strain>
    </source>
</reference>
<feature type="region of interest" description="Disordered" evidence="1">
    <location>
        <begin position="1"/>
        <end position="57"/>
    </location>
</feature>
<dbReference type="AlphaFoldDB" id="A0AAD7CV10"/>
<proteinExistence type="predicted"/>
<dbReference type="EMBL" id="JARKIE010000230">
    <property type="protein sequence ID" value="KAJ7663618.1"/>
    <property type="molecule type" value="Genomic_DNA"/>
</dbReference>
<gene>
    <name evidence="2" type="ORF">B0H17DRAFT_952456</name>
</gene>
<accession>A0AAD7CV10</accession>
<evidence type="ECO:0000313" key="2">
    <source>
        <dbReference type="EMBL" id="KAJ7663618.1"/>
    </source>
</evidence>
<organism evidence="2 3">
    <name type="scientific">Mycena rosella</name>
    <name type="common">Pink bonnet</name>
    <name type="synonym">Agaricus rosellus</name>
    <dbReference type="NCBI Taxonomy" id="1033263"/>
    <lineage>
        <taxon>Eukaryota</taxon>
        <taxon>Fungi</taxon>
        <taxon>Dikarya</taxon>
        <taxon>Basidiomycota</taxon>
        <taxon>Agaricomycotina</taxon>
        <taxon>Agaricomycetes</taxon>
        <taxon>Agaricomycetidae</taxon>
        <taxon>Agaricales</taxon>
        <taxon>Marasmiineae</taxon>
        <taxon>Mycenaceae</taxon>
        <taxon>Mycena</taxon>
    </lineage>
</organism>
<sequence>MHSDGKRRRNSQINQASANDENITPTRSNSSQKRAKTSGVFSFTSQSQSVRQPHHFDDEKMKDVLDAIKHQGWTLGEFLYRLFRRKDEDQAPQSNQHAQMVSKFFKGEGDHTPSDILTCWMTNPYGAIPASSPQSTDMYSTTTPYTAIRSI</sequence>
<keyword evidence="3" id="KW-1185">Reference proteome</keyword>
<dbReference type="Proteomes" id="UP001221757">
    <property type="component" value="Unassembled WGS sequence"/>
</dbReference>
<feature type="compositionally biased region" description="Polar residues" evidence="1">
    <location>
        <begin position="39"/>
        <end position="51"/>
    </location>
</feature>